<comment type="subcellular location">
    <subcellularLocation>
        <location evidence="1">Nucleus</location>
    </subcellularLocation>
</comment>
<dbReference type="InterPro" id="IPR050655">
    <property type="entry name" value="Plant_B3_domain"/>
</dbReference>
<comment type="caution">
    <text evidence="7">The sequence shown here is derived from an EMBL/GenBank/DDBJ whole genome shotgun (WGS) entry which is preliminary data.</text>
</comment>
<reference evidence="7 8" key="1">
    <citation type="submission" date="2020-06" db="EMBL/GenBank/DDBJ databases">
        <title>Transcriptomic and genomic resources for Thalictrum thalictroides and T. hernandezii: Facilitating candidate gene discovery in an emerging model plant lineage.</title>
        <authorList>
            <person name="Arias T."/>
            <person name="Riano-Pachon D.M."/>
            <person name="Di Stilio V.S."/>
        </authorList>
    </citation>
    <scope>NUCLEOTIDE SEQUENCE [LARGE SCALE GENOMIC DNA]</scope>
    <source>
        <strain evidence="8">cv. WT478/WT964</strain>
        <tissue evidence="7">Leaves</tissue>
    </source>
</reference>
<dbReference type="AlphaFoldDB" id="A0A7J6W1K0"/>
<dbReference type="PANTHER" id="PTHR31920">
    <property type="entry name" value="B3 DOMAIN-CONTAINING"/>
    <property type="match status" value="1"/>
</dbReference>
<dbReference type="OrthoDB" id="1666376at2759"/>
<proteinExistence type="predicted"/>
<gene>
    <name evidence="7" type="ORF">FRX31_019436</name>
</gene>
<dbReference type="InterPro" id="IPR015300">
    <property type="entry name" value="DNA-bd_pseudobarrel_sf"/>
</dbReference>
<evidence type="ECO:0000256" key="2">
    <source>
        <dbReference type="ARBA" id="ARBA00023015"/>
    </source>
</evidence>
<name>A0A7J6W1K0_THATH</name>
<keyword evidence="3" id="KW-0238">DNA-binding</keyword>
<keyword evidence="5" id="KW-0539">Nucleus</keyword>
<dbReference type="PROSITE" id="PS50863">
    <property type="entry name" value="B3"/>
    <property type="match status" value="2"/>
</dbReference>
<evidence type="ECO:0000256" key="5">
    <source>
        <dbReference type="ARBA" id="ARBA00023242"/>
    </source>
</evidence>
<evidence type="ECO:0000256" key="3">
    <source>
        <dbReference type="ARBA" id="ARBA00023125"/>
    </source>
</evidence>
<sequence>MARKSRHRPSFFKILIGDFTDQLRVPPAFVKHFQENLPKQLFLKISNGLCWIVKLKKDGNVQLFLGEGWSGFVEDNSIEYGDVLLFKSLGDSIFQVKIYGKNCCEKEINIGKKNVEENIPSKREEKQMKVMETFLKSDQPNSDKGEELGDADITLKTGCSADDGSGGCSDKKEALLRTPVTEDKRVSKEACGFKSAHPFFTICLPRSYVNKGYLRIQSSFVQTYLPQTSKNVSIVDSCDRTWLAEYRYRKYGSHIYNGWDALVSEYNLKEGHVCAFELIDAEEDIKLKLSIL</sequence>
<feature type="domain" description="TF-B3" evidence="6">
    <location>
        <begin position="199"/>
        <end position="292"/>
    </location>
</feature>
<evidence type="ECO:0000313" key="8">
    <source>
        <dbReference type="Proteomes" id="UP000554482"/>
    </source>
</evidence>
<protein>
    <submittedName>
        <fullName evidence="7">AP2/B3-like transcriptional factor family protein</fullName>
    </submittedName>
</protein>
<dbReference type="SUPFAM" id="SSF101936">
    <property type="entry name" value="DNA-binding pseudobarrel domain"/>
    <property type="match status" value="2"/>
</dbReference>
<dbReference type="Pfam" id="PF02362">
    <property type="entry name" value="B3"/>
    <property type="match status" value="2"/>
</dbReference>
<organism evidence="7 8">
    <name type="scientific">Thalictrum thalictroides</name>
    <name type="common">Rue-anemone</name>
    <name type="synonym">Anemone thalictroides</name>
    <dbReference type="NCBI Taxonomy" id="46969"/>
    <lineage>
        <taxon>Eukaryota</taxon>
        <taxon>Viridiplantae</taxon>
        <taxon>Streptophyta</taxon>
        <taxon>Embryophyta</taxon>
        <taxon>Tracheophyta</taxon>
        <taxon>Spermatophyta</taxon>
        <taxon>Magnoliopsida</taxon>
        <taxon>Ranunculales</taxon>
        <taxon>Ranunculaceae</taxon>
        <taxon>Thalictroideae</taxon>
        <taxon>Thalictrum</taxon>
    </lineage>
</organism>
<dbReference type="GO" id="GO:0003677">
    <property type="term" value="F:DNA binding"/>
    <property type="evidence" value="ECO:0007669"/>
    <property type="project" value="UniProtKB-KW"/>
</dbReference>
<dbReference type="SMART" id="SM01019">
    <property type="entry name" value="B3"/>
    <property type="match status" value="2"/>
</dbReference>
<dbReference type="Gene3D" id="2.40.330.10">
    <property type="entry name" value="DNA-binding pseudobarrel domain"/>
    <property type="match status" value="2"/>
</dbReference>
<dbReference type="Proteomes" id="UP000554482">
    <property type="component" value="Unassembled WGS sequence"/>
</dbReference>
<dbReference type="EMBL" id="JABWDY010023349">
    <property type="protein sequence ID" value="KAF5190973.1"/>
    <property type="molecule type" value="Genomic_DNA"/>
</dbReference>
<dbReference type="PANTHER" id="PTHR31920:SF132">
    <property type="entry name" value="TF-B3 DOMAIN-CONTAINING PROTEIN"/>
    <property type="match status" value="1"/>
</dbReference>
<dbReference type="GO" id="GO:0005634">
    <property type="term" value="C:nucleus"/>
    <property type="evidence" value="ECO:0007669"/>
    <property type="project" value="UniProtKB-SubCell"/>
</dbReference>
<evidence type="ECO:0000256" key="4">
    <source>
        <dbReference type="ARBA" id="ARBA00023163"/>
    </source>
</evidence>
<accession>A0A7J6W1K0</accession>
<keyword evidence="2" id="KW-0805">Transcription regulation</keyword>
<keyword evidence="8" id="KW-1185">Reference proteome</keyword>
<evidence type="ECO:0000256" key="1">
    <source>
        <dbReference type="ARBA" id="ARBA00004123"/>
    </source>
</evidence>
<dbReference type="InterPro" id="IPR003340">
    <property type="entry name" value="B3_DNA-bd"/>
</dbReference>
<keyword evidence="4" id="KW-0804">Transcription</keyword>
<evidence type="ECO:0000313" key="7">
    <source>
        <dbReference type="EMBL" id="KAF5190973.1"/>
    </source>
</evidence>
<feature type="domain" description="TF-B3" evidence="6">
    <location>
        <begin position="8"/>
        <end position="102"/>
    </location>
</feature>
<dbReference type="CDD" id="cd10017">
    <property type="entry name" value="B3_DNA"/>
    <property type="match status" value="2"/>
</dbReference>
<evidence type="ECO:0000259" key="6">
    <source>
        <dbReference type="PROSITE" id="PS50863"/>
    </source>
</evidence>